<name>A0AAW2WV71_9LAMI</name>
<feature type="region of interest" description="Disordered" evidence="1">
    <location>
        <begin position="29"/>
        <end position="74"/>
    </location>
</feature>
<gene>
    <name evidence="2" type="ORF">Slati_2107300</name>
</gene>
<proteinExistence type="predicted"/>
<sequence length="223" mass="24144">MENHNQTTYKQKGTAPPIGTQALQVITGAPSLPGVTGSTPAALPPTPLPPRVTDPVADLARRSTSPSTSTEEMSPALLRAIQHVVAAALREHVPVAAPPRVAPPPEADALDEEDEEEIPVPVPPVGRRHNVPLPEPQEVPPQWLARLEHLQKGPQDVKYQIKGAPKDERRGIPFTKTVMADELPLNCRTPAIVEYDGAADPMEHLSRFENAALLHRYTDGIKC</sequence>
<feature type="compositionally biased region" description="Acidic residues" evidence="1">
    <location>
        <begin position="108"/>
        <end position="118"/>
    </location>
</feature>
<feature type="compositionally biased region" description="Low complexity" evidence="1">
    <location>
        <begin position="63"/>
        <end position="74"/>
    </location>
</feature>
<feature type="region of interest" description="Disordered" evidence="1">
    <location>
        <begin position="97"/>
        <end position="128"/>
    </location>
</feature>
<dbReference type="EMBL" id="JACGWN010000007">
    <property type="protein sequence ID" value="KAL0443846.1"/>
    <property type="molecule type" value="Genomic_DNA"/>
</dbReference>
<comment type="caution">
    <text evidence="2">The sequence shown here is derived from an EMBL/GenBank/DDBJ whole genome shotgun (WGS) entry which is preliminary data.</text>
</comment>
<organism evidence="2">
    <name type="scientific">Sesamum latifolium</name>
    <dbReference type="NCBI Taxonomy" id="2727402"/>
    <lineage>
        <taxon>Eukaryota</taxon>
        <taxon>Viridiplantae</taxon>
        <taxon>Streptophyta</taxon>
        <taxon>Embryophyta</taxon>
        <taxon>Tracheophyta</taxon>
        <taxon>Spermatophyta</taxon>
        <taxon>Magnoliopsida</taxon>
        <taxon>eudicotyledons</taxon>
        <taxon>Gunneridae</taxon>
        <taxon>Pentapetalae</taxon>
        <taxon>asterids</taxon>
        <taxon>lamiids</taxon>
        <taxon>Lamiales</taxon>
        <taxon>Pedaliaceae</taxon>
        <taxon>Sesamum</taxon>
    </lineage>
</organism>
<evidence type="ECO:0000313" key="2">
    <source>
        <dbReference type="EMBL" id="KAL0443846.1"/>
    </source>
</evidence>
<feature type="compositionally biased region" description="Pro residues" evidence="1">
    <location>
        <begin position="97"/>
        <end position="106"/>
    </location>
</feature>
<evidence type="ECO:0000256" key="1">
    <source>
        <dbReference type="SAM" id="MobiDB-lite"/>
    </source>
</evidence>
<reference evidence="2" key="1">
    <citation type="submission" date="2020-06" db="EMBL/GenBank/DDBJ databases">
        <authorList>
            <person name="Li T."/>
            <person name="Hu X."/>
            <person name="Zhang T."/>
            <person name="Song X."/>
            <person name="Zhang H."/>
            <person name="Dai N."/>
            <person name="Sheng W."/>
            <person name="Hou X."/>
            <person name="Wei L."/>
        </authorList>
    </citation>
    <scope>NUCLEOTIDE SEQUENCE</scope>
    <source>
        <strain evidence="2">KEN1</strain>
        <tissue evidence="2">Leaf</tissue>
    </source>
</reference>
<evidence type="ECO:0008006" key="3">
    <source>
        <dbReference type="Google" id="ProtNLM"/>
    </source>
</evidence>
<dbReference type="AlphaFoldDB" id="A0AAW2WV71"/>
<reference evidence="2" key="2">
    <citation type="journal article" date="2024" name="Plant">
        <title>Genomic evolution and insights into agronomic trait innovations of Sesamum species.</title>
        <authorList>
            <person name="Miao H."/>
            <person name="Wang L."/>
            <person name="Qu L."/>
            <person name="Liu H."/>
            <person name="Sun Y."/>
            <person name="Le M."/>
            <person name="Wang Q."/>
            <person name="Wei S."/>
            <person name="Zheng Y."/>
            <person name="Lin W."/>
            <person name="Duan Y."/>
            <person name="Cao H."/>
            <person name="Xiong S."/>
            <person name="Wang X."/>
            <person name="Wei L."/>
            <person name="Li C."/>
            <person name="Ma Q."/>
            <person name="Ju M."/>
            <person name="Zhao R."/>
            <person name="Li G."/>
            <person name="Mu C."/>
            <person name="Tian Q."/>
            <person name="Mei H."/>
            <person name="Zhang T."/>
            <person name="Gao T."/>
            <person name="Zhang H."/>
        </authorList>
    </citation>
    <scope>NUCLEOTIDE SEQUENCE</scope>
    <source>
        <strain evidence="2">KEN1</strain>
    </source>
</reference>
<feature type="compositionally biased region" description="Pro residues" evidence="1">
    <location>
        <begin position="42"/>
        <end position="52"/>
    </location>
</feature>
<accession>A0AAW2WV71</accession>
<protein>
    <recommendedName>
        <fullName evidence="3">Reverse transcriptase domain-containing protein</fullName>
    </recommendedName>
</protein>